<proteinExistence type="predicted"/>
<evidence type="ECO:0000256" key="18">
    <source>
        <dbReference type="SAM" id="MobiDB-lite"/>
    </source>
</evidence>
<keyword evidence="19" id="KW-1133">Transmembrane helix</keyword>
<keyword evidence="11" id="KW-1043">Host membrane</keyword>
<evidence type="ECO:0000256" key="13">
    <source>
        <dbReference type="ARBA" id="ARBA00023157"/>
    </source>
</evidence>
<evidence type="ECO:0000256" key="14">
    <source>
        <dbReference type="ARBA" id="ARBA00023180"/>
    </source>
</evidence>
<evidence type="ECO:0000256" key="4">
    <source>
        <dbReference type="ARBA" id="ARBA00022506"/>
    </source>
</evidence>
<evidence type="ECO:0000256" key="5">
    <source>
        <dbReference type="ARBA" id="ARBA00022510"/>
    </source>
</evidence>
<dbReference type="Pfam" id="PF20726">
    <property type="entry name" value="Nairovirus_Gn"/>
    <property type="match status" value="1"/>
</dbReference>
<dbReference type="GO" id="GO:0055036">
    <property type="term" value="C:virion membrane"/>
    <property type="evidence" value="ECO:0007669"/>
    <property type="project" value="UniProtKB-SubCell"/>
</dbReference>
<keyword evidence="7" id="KW-1162">Viral penetration into host cytoplasm</keyword>
<feature type="compositionally biased region" description="Low complexity" evidence="18">
    <location>
        <begin position="53"/>
        <end position="73"/>
    </location>
</feature>
<organism evidence="23 24">
    <name type="scientific">Sulina virus</name>
    <dbReference type="NCBI Taxonomy" id="2811963"/>
    <lineage>
        <taxon>Viruses</taxon>
        <taxon>Riboviria</taxon>
        <taxon>Orthornavirae</taxon>
        <taxon>Negarnaviricota</taxon>
        <taxon>Polyploviricotina</taxon>
        <taxon>Bunyaviricetes</taxon>
        <taxon>Hareavirales</taxon>
        <taxon>Nairoviridae</taxon>
        <taxon>Orthonairovirus</taxon>
        <taxon>Orthonairovirus sulinaense</taxon>
    </lineage>
</organism>
<dbReference type="InterPro" id="IPR002532">
    <property type="entry name" value="Hanta_Gc_N"/>
</dbReference>
<dbReference type="GO" id="GO:0019062">
    <property type="term" value="P:virion attachment to host cell"/>
    <property type="evidence" value="ECO:0007669"/>
    <property type="project" value="UniProtKB-KW"/>
</dbReference>
<dbReference type="Pfam" id="PF20682">
    <property type="entry name" value="Hanta_Gc_C"/>
    <property type="match status" value="1"/>
</dbReference>
<keyword evidence="10" id="KW-0946">Virion</keyword>
<reference evidence="23" key="1">
    <citation type="journal article" name="Infect. Genet. Evol.">
        <title>Discovery and genetic characterization of a novel orthonairovirus in Ixodes ricinus ticks from Danube Delta.</title>
        <authorList>
            <person name="Tomazatos A."/>
            <person name="von Possel R."/>
            <person name="Pekarek N."/>
            <person name="Holm T."/>
            <person name="Rieger T."/>
            <person name="Baum H."/>
            <person name="Bialonski A."/>
            <person name="Maranda I."/>
            <person name="Erdelyi-Molnar I."/>
            <person name="Spinu M."/>
            <person name="Luhken R."/>
            <person name="Jansen S."/>
            <person name="Emmerich P."/>
            <person name="Schmidt-Chanasit J."/>
            <person name="Cadar D."/>
        </authorList>
    </citation>
    <scope>NUCLEOTIDE SEQUENCE</scope>
    <source>
        <strain evidence="23">IxriSL16-01</strain>
    </source>
</reference>
<dbReference type="GO" id="GO:0046718">
    <property type="term" value="P:symbiont entry into host cell"/>
    <property type="evidence" value="ECO:0007669"/>
    <property type="project" value="UniProtKB-KW"/>
</dbReference>
<dbReference type="GO" id="GO:0044178">
    <property type="term" value="C:host cell Golgi membrane"/>
    <property type="evidence" value="ECO:0007669"/>
    <property type="project" value="UniProtKB-SubCell"/>
</dbReference>
<keyword evidence="6" id="KW-0945">Host-virus interaction</keyword>
<keyword evidence="5" id="KW-1170">Fusion of virus membrane with host endosomal membrane</keyword>
<dbReference type="GO" id="GO:0039654">
    <property type="term" value="P:fusion of virus membrane with host endosome membrane"/>
    <property type="evidence" value="ECO:0007669"/>
    <property type="project" value="UniProtKB-KW"/>
</dbReference>
<keyword evidence="19" id="KW-0812">Transmembrane</keyword>
<evidence type="ECO:0000256" key="2">
    <source>
        <dbReference type="ARBA" id="ARBA00004381"/>
    </source>
</evidence>
<feature type="transmembrane region" description="Helical" evidence="19">
    <location>
        <begin position="1289"/>
        <end position="1321"/>
    </location>
</feature>
<evidence type="ECO:0000256" key="6">
    <source>
        <dbReference type="ARBA" id="ARBA00022581"/>
    </source>
</evidence>
<keyword evidence="16" id="KW-1160">Virus entry into host cell</keyword>
<evidence type="ECO:0000256" key="17">
    <source>
        <dbReference type="ARBA" id="ARBA00031199"/>
    </source>
</evidence>
<dbReference type="Pfam" id="PF01561">
    <property type="entry name" value="Hanta_Gc_N"/>
    <property type="match status" value="1"/>
</dbReference>
<feature type="domain" description="Hantavirus glycoprotein Gc N-terminal" evidence="20">
    <location>
        <begin position="783"/>
        <end position="1093"/>
    </location>
</feature>
<evidence type="ECO:0000313" key="24">
    <source>
        <dbReference type="Proteomes" id="UP001156816"/>
    </source>
</evidence>
<keyword evidence="13" id="KW-1015">Disulfide bond</keyword>
<keyword evidence="4" id="KW-1168">Fusion of virus membrane with host membrane</keyword>
<keyword evidence="9" id="KW-1040">Host Golgi apparatus</keyword>
<feature type="transmembrane region" description="Helical" evidence="19">
    <location>
        <begin position="677"/>
        <end position="697"/>
    </location>
</feature>
<evidence type="ECO:0000259" key="20">
    <source>
        <dbReference type="Pfam" id="PF01561"/>
    </source>
</evidence>
<feature type="domain" description="Glycoprotein Gc C-terminal bunyavirales" evidence="21">
    <location>
        <begin position="1110"/>
        <end position="1324"/>
    </location>
</feature>
<keyword evidence="8" id="KW-1161">Viral attachment to host cell</keyword>
<accession>A0A893CGR3</accession>
<evidence type="ECO:0000256" key="9">
    <source>
        <dbReference type="ARBA" id="ARBA00022812"/>
    </source>
</evidence>
<evidence type="ECO:0000256" key="3">
    <source>
        <dbReference type="ARBA" id="ARBA00004482"/>
    </source>
</evidence>
<feature type="transmembrane region" description="Helical" evidence="19">
    <location>
        <begin position="545"/>
        <end position="573"/>
    </location>
</feature>
<evidence type="ECO:0000256" key="19">
    <source>
        <dbReference type="SAM" id="Phobius"/>
    </source>
</evidence>
<dbReference type="InterPro" id="IPR048791">
    <property type="entry name" value="Gc_C_bunya"/>
</dbReference>
<feature type="domain" description="Structural glycoprotein Gn nairovirus" evidence="22">
    <location>
        <begin position="378"/>
        <end position="693"/>
    </location>
</feature>
<keyword evidence="12 19" id="KW-0472">Membrane</keyword>
<dbReference type="InterPro" id="IPR048801">
    <property type="entry name" value="Gn_nairovirus"/>
</dbReference>
<evidence type="ECO:0000256" key="15">
    <source>
        <dbReference type="ARBA" id="ARBA00023184"/>
    </source>
</evidence>
<feature type="region of interest" description="Disordered" evidence="18">
    <location>
        <begin position="739"/>
        <end position="759"/>
    </location>
</feature>
<dbReference type="KEGG" id="vg:80554364"/>
<protein>
    <recommendedName>
        <fullName evidence="17">M polyprotein</fullName>
    </recommendedName>
</protein>
<dbReference type="GO" id="GO:0044167">
    <property type="term" value="C:host cell endoplasmic reticulum membrane"/>
    <property type="evidence" value="ECO:0007669"/>
    <property type="project" value="UniProtKB-SubCell"/>
</dbReference>
<evidence type="ECO:0000256" key="1">
    <source>
        <dbReference type="ARBA" id="ARBA00004244"/>
    </source>
</evidence>
<dbReference type="EMBL" id="MT263283">
    <property type="protein sequence ID" value="QRR19150.1"/>
    <property type="molecule type" value="Viral_cRNA"/>
</dbReference>
<evidence type="ECO:0000256" key="8">
    <source>
        <dbReference type="ARBA" id="ARBA00022804"/>
    </source>
</evidence>
<evidence type="ECO:0000259" key="22">
    <source>
        <dbReference type="Pfam" id="PF20726"/>
    </source>
</evidence>
<dbReference type="RefSeq" id="YP_010840757.1">
    <property type="nucleotide sequence ID" value="NC_078997.1"/>
</dbReference>
<keyword evidence="14" id="KW-0325">Glycoprotein</keyword>
<evidence type="ECO:0000259" key="21">
    <source>
        <dbReference type="Pfam" id="PF20682"/>
    </source>
</evidence>
<evidence type="ECO:0000256" key="12">
    <source>
        <dbReference type="ARBA" id="ARBA00023136"/>
    </source>
</evidence>
<sequence length="1363" mass="151569">MASVKAILIAATFALIWASDVNNGTDSKASPTNMSVPENTTAVKPTTQALVSQNTTSQRGQRNRTRGQGSSSGVKTQNNGPDIDTIRWIANLYSKHYESFKRKLTQGVLSGTADLARWADGVFGYSGNLSRSDKVSSLLLKAVDPRIADVVEIQRTVGRVSDSVASYAYLPTFKYLGKKIYDVDEEGVLHLANHSSIKDLVAVVLYPREEGPYVPLEFISEGCDDPHDCCEGDPKDVDPYNIRSENIKVVTPIKSKYLGLAYLTGFLGIDVRGCKLTAEMHGRMYQMNPTSVEQLDTVTDDKIYPIIHLFIDKTDPGESCEIALCNLQPTGPEDGKIPLRKTKKQLIRIRIGDTKVKRVKRNVQQAQPLAARPHKNLCNQPSHILGIQQYRLHTESHSNPNPKTSICNGTLVSGKDLTGVPGCYVVSVAKVYHSCKTGTNDSQLQKGKCMVDTKLVSCEQSSRCFKVRVNETAFVKIKANGYHSVIKCEEQCLVPSPENSQVIVTCPDGEDLVLHSNRVDIDCPLADYVGKPAHYVCRATYRPKLLYFLLIWIAFGYTIGRACFAATLGLIWLSNRVLRAVCYKLDSRKDYCCGCGEYVDHTIRWARHYACNSGTCPYCSKMSSISRLKEHVSSCTSRDRERAEDDKIIDIALVPCCMRKSERFINSMSKTLSRAQWFIVLAVVSFILFHPVSALTINNKGRDLWEKSMLELETCQSYCIFLEEGCTCPAVNLDKGRQNSHRISKRSTSQQVSPSAPRDLDVEAEWGTVHIESSYRPAVGGNHISLSWESQSQSGTKVTVSGKSEAILQLSPRTGLMWSITSPDSLESRNLFVSVLDFTQEYETQFQYLTSNRKIGTWMHGVCTGNCPNKCGCTTSSCNHQKWDNSRNWRCNPTWCLNIGGCTCCGADIERPFQDWIVTKWNSEYVRTSVIACVEFEHGSRQCETVDAGTTITLDGISVSFSGVSGTSSILPKELALVHKKPGENEDFDLTKVEGIIDGSDLCKLQSCTHGPAGDFQVYSLDSLVDSDFTTLKFWKAKNSELKKEWMSWQGTVLQYYCNPGKWPTCTMSGSVEDNTGAFENIWNRSPKLHKTHYFQSEKLKIEKGIPTLTLRGRPLQGGGQITAFLDVAGLELQSKTVKPSGVQLHISMCEGCYGCATGITCSISIRLESPETFGLHVTSLIPGVIPSETTLTCSSGQVNDFRIRLFSSDSEPKICLRVREAPDSNLDAESCLEVKLQPPDEVVLEHRSVLTSTSNATCPDGYLSCLGQNISNFFLGLGSLLASFFGTWWKGLLVVLPVLLMLLLLIFCGPNILMLFRICFTGRKTPQDRRIYYESGRKEFEKYKSFMKEEEMLMRKGKGKDN</sequence>
<evidence type="ECO:0000313" key="23">
    <source>
        <dbReference type="EMBL" id="QRR19150.1"/>
    </source>
</evidence>
<keyword evidence="24" id="KW-1185">Reference proteome</keyword>
<evidence type="ECO:0000256" key="7">
    <source>
        <dbReference type="ARBA" id="ARBA00022595"/>
    </source>
</evidence>
<dbReference type="Proteomes" id="UP001156816">
    <property type="component" value="Genome"/>
</dbReference>
<evidence type="ECO:0000256" key="11">
    <source>
        <dbReference type="ARBA" id="ARBA00022870"/>
    </source>
</evidence>
<evidence type="ECO:0000256" key="16">
    <source>
        <dbReference type="ARBA" id="ARBA00023296"/>
    </source>
</evidence>
<keyword evidence="15" id="KW-1038">Host endoplasmic reticulum</keyword>
<name>A0A893CGR3_9VIRU</name>
<dbReference type="GeneID" id="80554364"/>
<evidence type="ECO:0000256" key="10">
    <source>
        <dbReference type="ARBA" id="ARBA00022844"/>
    </source>
</evidence>
<comment type="subcellular location">
    <subcellularLocation>
        <location evidence="1">Host Golgi apparatus membrane</location>
        <topology evidence="1">Single-pass type I membrane protein</topology>
    </subcellularLocation>
    <subcellularLocation>
        <location evidence="3">Host endoplasmic reticulum membrane</location>
        <topology evidence="3">Single-pass type I membrane protein</topology>
    </subcellularLocation>
    <subcellularLocation>
        <location evidence="2">Virion membrane</location>
        <topology evidence="2">Single-pass membrane protein</topology>
    </subcellularLocation>
</comment>
<feature type="region of interest" description="Disordered" evidence="18">
    <location>
        <begin position="26"/>
        <end position="79"/>
    </location>
</feature>
<feature type="compositionally biased region" description="Polar residues" evidence="18">
    <location>
        <begin position="26"/>
        <end position="52"/>
    </location>
</feature>